<keyword evidence="5" id="KW-0472">Membrane</keyword>
<evidence type="ECO:0000256" key="3">
    <source>
        <dbReference type="ARBA" id="ARBA00023012"/>
    </source>
</evidence>
<feature type="transmembrane region" description="Helical" evidence="5">
    <location>
        <begin position="91"/>
        <end position="110"/>
    </location>
</feature>
<dbReference type="SUPFAM" id="SSF55874">
    <property type="entry name" value="ATPase domain of HSP90 chaperone/DNA topoisomerase II/histidine kinase"/>
    <property type="match status" value="1"/>
</dbReference>
<dbReference type="InterPro" id="IPR003594">
    <property type="entry name" value="HATPase_dom"/>
</dbReference>
<evidence type="ECO:0000313" key="7">
    <source>
        <dbReference type="EMBL" id="AMS06753.1"/>
    </source>
</evidence>
<keyword evidence="10" id="KW-1185">Reference proteome</keyword>
<dbReference type="GO" id="GO:0016301">
    <property type="term" value="F:kinase activity"/>
    <property type="evidence" value="ECO:0007669"/>
    <property type="project" value="UniProtKB-KW"/>
</dbReference>
<evidence type="ECO:0000313" key="9">
    <source>
        <dbReference type="Proteomes" id="UP000075221"/>
    </source>
</evidence>
<feature type="compositionally biased region" description="Basic and acidic residues" evidence="4">
    <location>
        <begin position="8"/>
        <end position="17"/>
    </location>
</feature>
<dbReference type="GO" id="GO:0000160">
    <property type="term" value="P:phosphorelay signal transduction system"/>
    <property type="evidence" value="ECO:0007669"/>
    <property type="project" value="UniProtKB-KW"/>
</dbReference>
<evidence type="ECO:0000256" key="2">
    <source>
        <dbReference type="ARBA" id="ARBA00022777"/>
    </source>
</evidence>
<dbReference type="Gene3D" id="3.30.565.10">
    <property type="entry name" value="Histidine kinase-like ATPase, C-terminal domain"/>
    <property type="match status" value="1"/>
</dbReference>
<feature type="transmembrane region" description="Helical" evidence="5">
    <location>
        <begin position="122"/>
        <end position="151"/>
    </location>
</feature>
<gene>
    <name evidence="8" type="ORF">A8L58_01130</name>
    <name evidence="7" type="ORF">AXH35_16190</name>
</gene>
<dbReference type="Pfam" id="PF02518">
    <property type="entry name" value="HATPase_c"/>
    <property type="match status" value="1"/>
</dbReference>
<sequence length="408" mass="43477">MGTSTEQTDGRPEHDGHGGAPHFTPLSTARVQHIVTVLRWVFLAHAVLMTVVRWDTVAHPGWMLALLAVMLVWTAIVTVQSRLRGLRWRPVVAVDLAVSVLVTVTSRVVLGPGVPTAGFEGVGYYWVVCAPLAVALSYGGVAGALAALLIILPGAFGVGHGHLWAWSADLLLLASCWGAGRLMDQMRNLLAENQRSHAITARMAERERLGRIVHDGALQVLSMVEREGPELGERGVVLAGLAREQGAQLRRLLQSAAGESALEADPDSGTVDLVATIEDHGSESVTVSAMAGELLLPAETVHEIDAALQQVLSNVAQHAGPGAHCWILIEQEERTIVISVRDNGVGMSPEQADQASREGRMGISRSIIGRIHDVGGTSEMTSAPGHGVEWEFRVPLDEKGGRPPLNPS</sequence>
<proteinExistence type="predicted"/>
<name>A0AAC8YHJ1_9ACTN</name>
<keyword evidence="1" id="KW-0808">Transferase</keyword>
<evidence type="ECO:0000313" key="8">
    <source>
        <dbReference type="EMBL" id="AOZ45543.1"/>
    </source>
</evidence>
<dbReference type="InterPro" id="IPR036890">
    <property type="entry name" value="HATPase_C_sf"/>
</dbReference>
<evidence type="ECO:0000259" key="6">
    <source>
        <dbReference type="Pfam" id="PF02518"/>
    </source>
</evidence>
<evidence type="ECO:0000256" key="4">
    <source>
        <dbReference type="SAM" id="MobiDB-lite"/>
    </source>
</evidence>
<reference evidence="8 10" key="1">
    <citation type="journal article" date="2016" name="Plant Dis.">
        <title>Improved production of propionic acid using genome shuffling.</title>
        <authorList>
            <person name="Luna-Flores C.H."/>
            <person name="Palfreyman R.W."/>
            <person name="Kromer J.O."/>
            <person name="Nielsen L.K."/>
            <person name="Marcellin E."/>
        </authorList>
    </citation>
    <scope>NUCLEOTIDE SEQUENCE [LARGE SCALE GENOMIC DNA]</scope>
    <source>
        <strain evidence="8 10">F3E8</strain>
    </source>
</reference>
<evidence type="ECO:0000256" key="1">
    <source>
        <dbReference type="ARBA" id="ARBA00022679"/>
    </source>
</evidence>
<dbReference type="RefSeq" id="WP_062820504.1">
    <property type="nucleotide sequence ID" value="NZ_CP014352.1"/>
</dbReference>
<keyword evidence="2" id="KW-0418">Kinase</keyword>
<dbReference type="EMBL" id="CP014352">
    <property type="protein sequence ID" value="AMS06753.1"/>
    <property type="molecule type" value="Genomic_DNA"/>
</dbReference>
<evidence type="ECO:0000256" key="5">
    <source>
        <dbReference type="SAM" id="Phobius"/>
    </source>
</evidence>
<dbReference type="InterPro" id="IPR050482">
    <property type="entry name" value="Sensor_HK_TwoCompSys"/>
</dbReference>
<reference evidence="7 9" key="2">
    <citation type="submission" date="2016-02" db="EMBL/GenBank/DDBJ databases">
        <title>Complete Genome Sequence of Propionibacterium acidipropionici ATCC 55737.</title>
        <authorList>
            <person name="Luna Flores C.H."/>
            <person name="Nielsen L.K."/>
            <person name="Marcellin E."/>
        </authorList>
    </citation>
    <scope>NUCLEOTIDE SEQUENCE [LARGE SCALE GENOMIC DNA]</scope>
    <source>
        <strain evidence="7 9">ATCC 55737</strain>
    </source>
</reference>
<feature type="transmembrane region" description="Helical" evidence="5">
    <location>
        <begin position="163"/>
        <end position="180"/>
    </location>
</feature>
<evidence type="ECO:0000313" key="10">
    <source>
        <dbReference type="Proteomes" id="UP000178666"/>
    </source>
</evidence>
<feature type="transmembrane region" description="Helical" evidence="5">
    <location>
        <begin position="60"/>
        <end position="79"/>
    </location>
</feature>
<accession>A0AAC8YHJ1</accession>
<dbReference type="Proteomes" id="UP000178666">
    <property type="component" value="Chromosome"/>
</dbReference>
<protein>
    <recommendedName>
        <fullName evidence="6">Histidine kinase/HSP90-like ATPase domain-containing protein</fullName>
    </recommendedName>
</protein>
<dbReference type="PANTHER" id="PTHR24421:SF61">
    <property type="entry name" value="OXYGEN SENSOR HISTIDINE KINASE NREB"/>
    <property type="match status" value="1"/>
</dbReference>
<feature type="region of interest" description="Disordered" evidence="4">
    <location>
        <begin position="1"/>
        <end position="22"/>
    </location>
</feature>
<organism evidence="7 9">
    <name type="scientific">Acidipropionibacterium acidipropionici</name>
    <dbReference type="NCBI Taxonomy" id="1748"/>
    <lineage>
        <taxon>Bacteria</taxon>
        <taxon>Bacillati</taxon>
        <taxon>Actinomycetota</taxon>
        <taxon>Actinomycetes</taxon>
        <taxon>Propionibacteriales</taxon>
        <taxon>Propionibacteriaceae</taxon>
        <taxon>Acidipropionibacterium</taxon>
    </lineage>
</organism>
<dbReference type="AlphaFoldDB" id="A0AAC8YHJ1"/>
<dbReference type="EMBL" id="CP015970">
    <property type="protein sequence ID" value="AOZ45543.1"/>
    <property type="molecule type" value="Genomic_DNA"/>
</dbReference>
<dbReference type="PANTHER" id="PTHR24421">
    <property type="entry name" value="NITRATE/NITRITE SENSOR PROTEIN NARX-RELATED"/>
    <property type="match status" value="1"/>
</dbReference>
<dbReference type="Proteomes" id="UP000075221">
    <property type="component" value="Chromosome"/>
</dbReference>
<keyword evidence="5" id="KW-1133">Transmembrane helix</keyword>
<feature type="domain" description="Histidine kinase/HSP90-like ATPase" evidence="6">
    <location>
        <begin position="306"/>
        <end position="397"/>
    </location>
</feature>
<keyword evidence="3" id="KW-0902">Two-component regulatory system</keyword>
<keyword evidence="5" id="KW-0812">Transmembrane</keyword>